<keyword evidence="6" id="KW-0539">Nucleus</keyword>
<evidence type="ECO:0000313" key="10">
    <source>
        <dbReference type="Proteomes" id="UP000007494"/>
    </source>
</evidence>
<dbReference type="EMBL" id="FR823386">
    <property type="protein sequence ID" value="CBZ51642.1"/>
    <property type="molecule type" value="Genomic_DNA"/>
</dbReference>
<dbReference type="InterPro" id="IPR027417">
    <property type="entry name" value="P-loop_NTPase"/>
</dbReference>
<dbReference type="Pfam" id="PF16004">
    <property type="entry name" value="EFTUD2"/>
    <property type="match status" value="1"/>
</dbReference>
<dbReference type="Pfam" id="PF00009">
    <property type="entry name" value="GTP_EFTU"/>
    <property type="match status" value="1"/>
</dbReference>
<dbReference type="VEuPathDB" id="ToxoDB:NCLIV_014360"/>
<dbReference type="InterPro" id="IPR044121">
    <property type="entry name" value="Snu114_GTP-bd"/>
</dbReference>
<dbReference type="CDD" id="cd04090">
    <property type="entry name" value="EF2_II_snRNP"/>
    <property type="match status" value="1"/>
</dbReference>
<dbReference type="PRINTS" id="PR00315">
    <property type="entry name" value="ELONGATNFCT"/>
</dbReference>
<dbReference type="Pfam" id="PF03764">
    <property type="entry name" value="EFG_IV"/>
    <property type="match status" value="1"/>
</dbReference>
<organism evidence="9 10">
    <name type="scientific">Neospora caninum (strain Liverpool)</name>
    <dbReference type="NCBI Taxonomy" id="572307"/>
    <lineage>
        <taxon>Eukaryota</taxon>
        <taxon>Sar</taxon>
        <taxon>Alveolata</taxon>
        <taxon>Apicomplexa</taxon>
        <taxon>Conoidasida</taxon>
        <taxon>Coccidia</taxon>
        <taxon>Eucoccidiorida</taxon>
        <taxon>Eimeriorina</taxon>
        <taxon>Sarcocystidae</taxon>
        <taxon>Neospora</taxon>
    </lineage>
</organism>
<dbReference type="FunFam" id="2.40.30.10:FF:000029">
    <property type="entry name" value="116 kDa U5 small nuclear ribonucleoprotein component"/>
    <property type="match status" value="1"/>
</dbReference>
<dbReference type="SMART" id="SM00889">
    <property type="entry name" value="EFG_IV"/>
    <property type="match status" value="1"/>
</dbReference>
<dbReference type="SUPFAM" id="SSF54980">
    <property type="entry name" value="EF-G C-terminal domain-like"/>
    <property type="match status" value="2"/>
</dbReference>
<reference evidence="10" key="1">
    <citation type="journal article" date="2012" name="PLoS Pathog.">
        <title>Comparative genomics of the apicomplexan parasites Toxoplasma gondii and Neospora caninum: Coccidia differing in host range and transmission strategy.</title>
        <authorList>
            <person name="Reid A.J."/>
            <person name="Vermont S.J."/>
            <person name="Cotton J.A."/>
            <person name="Harris D."/>
            <person name="Hill-Cawthorne G.A."/>
            <person name="Konen-Waisman S."/>
            <person name="Latham S.M."/>
            <person name="Mourier T."/>
            <person name="Norton R."/>
            <person name="Quail M.A."/>
            <person name="Sanders M."/>
            <person name="Shanmugam D."/>
            <person name="Sohal A."/>
            <person name="Wasmuth J.D."/>
            <person name="Brunk B."/>
            <person name="Grigg M.E."/>
            <person name="Howard J.C."/>
            <person name="Parkinson J."/>
            <person name="Roos D.S."/>
            <person name="Trees A.J."/>
            <person name="Berriman M."/>
            <person name="Pain A."/>
            <person name="Wastling J.M."/>
        </authorList>
    </citation>
    <scope>NUCLEOTIDE SEQUENCE [LARGE SCALE GENOMIC DNA]</scope>
    <source>
        <strain evidence="10">Liverpool</strain>
    </source>
</reference>
<dbReference type="Gene3D" id="2.40.30.10">
    <property type="entry name" value="Translation factors"/>
    <property type="match status" value="1"/>
</dbReference>
<dbReference type="GeneID" id="13444030"/>
<dbReference type="CDD" id="cd04167">
    <property type="entry name" value="Snu114p"/>
    <property type="match status" value="1"/>
</dbReference>
<evidence type="ECO:0000259" key="8">
    <source>
        <dbReference type="PROSITE" id="PS51722"/>
    </source>
</evidence>
<dbReference type="OrthoDB" id="364892at2759"/>
<keyword evidence="10" id="KW-1185">Reference proteome</keyword>
<keyword evidence="2" id="KW-0507">mRNA processing</keyword>
<dbReference type="InterPro" id="IPR020568">
    <property type="entry name" value="Ribosomal_Su5_D2-typ_SF"/>
</dbReference>
<dbReference type="SMART" id="SM00838">
    <property type="entry name" value="EFG_C"/>
    <property type="match status" value="1"/>
</dbReference>
<dbReference type="Proteomes" id="UP000007494">
    <property type="component" value="Chromosome V"/>
</dbReference>
<dbReference type="GO" id="GO:0030623">
    <property type="term" value="F:U5 snRNA binding"/>
    <property type="evidence" value="ECO:0007669"/>
    <property type="project" value="TreeGrafter"/>
</dbReference>
<dbReference type="CDD" id="cd04098">
    <property type="entry name" value="eEF2_C_snRNP"/>
    <property type="match status" value="1"/>
</dbReference>
<dbReference type="Gene3D" id="3.90.1430.10">
    <property type="entry name" value="Yeast translation eEF2 (G' domain)"/>
    <property type="match status" value="1"/>
</dbReference>
<evidence type="ECO:0000313" key="9">
    <source>
        <dbReference type="EMBL" id="CBZ51642.1"/>
    </source>
</evidence>
<dbReference type="PANTHER" id="PTHR42908:SF6">
    <property type="entry name" value="116 KDA U5 SMALL NUCLEAR RIBONUCLEOPROTEIN COMPONENT"/>
    <property type="match status" value="1"/>
</dbReference>
<feature type="region of interest" description="Disordered" evidence="7">
    <location>
        <begin position="162"/>
        <end position="184"/>
    </location>
</feature>
<evidence type="ECO:0000256" key="3">
    <source>
        <dbReference type="ARBA" id="ARBA00022741"/>
    </source>
</evidence>
<accession>F0VDC7</accession>
<dbReference type="InParanoid" id="F0VDC7"/>
<dbReference type="eggNOG" id="KOG0468">
    <property type="taxonomic scope" value="Eukaryota"/>
</dbReference>
<dbReference type="InterPro" id="IPR005225">
    <property type="entry name" value="Small_GTP-bd"/>
</dbReference>
<dbReference type="SUPFAM" id="SSF50447">
    <property type="entry name" value="Translation proteins"/>
    <property type="match status" value="1"/>
</dbReference>
<dbReference type="NCBIfam" id="TIGR00231">
    <property type="entry name" value="small_GTP"/>
    <property type="match status" value="1"/>
</dbReference>
<dbReference type="RefSeq" id="XP_003881675.1">
    <property type="nucleotide sequence ID" value="XM_003881626.1"/>
</dbReference>
<dbReference type="InterPro" id="IPR014721">
    <property type="entry name" value="Ribsml_uS5_D2-typ_fold_subgr"/>
</dbReference>
<dbReference type="InterPro" id="IPR005517">
    <property type="entry name" value="Transl_elong_EFG/EF2_IV"/>
</dbReference>
<keyword evidence="5" id="KW-0508">mRNA splicing</keyword>
<gene>
    <name evidence="9" type="ORF">NCLIV_014360</name>
</gene>
<sequence>MDGANLYDEFGNYIGPELGEDEESEGEEEEVDRPLPVVGEEDTDHSVAVRGLVSMGEEEEPPSAAVVPHELKKYYPDHAEVYPEADTVVQEEDTQPITQPIIAPVSTADFDLLEKQLPVTSFSFDYLASLMFQPESIRSVCLLGHLHSGKTTFLDMLVEETHRPPHNSRRSAPARMAKRYTDSRKDEQQRALSIKASPMSLVLQSSRYKNYLFNIFDTPGHVNFNDECSAAMRLCDGAIIVIDALEGVMSNTDRLLRHAVEEQLNIVVVINKLDRLILELRLPPADAYHKIRHTLEEVETETEAKARGEEEERAGSPRRGAGGGVNSILEQVCEVRGREPIVISPLNNNVLFAMGQFGLVFSTRSFAKLHIDSYRPDKKAHGPRMPGEPASVEALRTPFPSVEVFEQALWGDLWIHPETRKVVDKPPFSDAPRTFVEFIVEPLYKLVAHVVAEEQPTLQPTLEELGIYLKKDDYKLDSRTLLKKVLSQFFGDASALVDTVVEAVQDPKTNAPKKTKQLYTGNQEGRVAEDMKALDSESDVLMIYSTKNYHRPNNFHSFDVLGRVMSGTVYKGQRVKVLGEAFSLDDDEDMVIRDISHLWVLEGRYRVEVSHVPAGNWVLIGGVDISVLKTSTITNVDHSEEVEIFSPLLFNSVPVIKVACEPLQPSELPKMLEALRRIDKSYPISRTRVEESGEHVILGTGEIYLDCVLHDLRKLYGDLELKVADPVVQFCETVVETSALKCFAETPNKKNKIYMLAEPLDKQIGEDIEKGLVSDKWETRVLGEHFTTKYGWDVLAARSIWAFGPDARGPNVLVDDTLPSEVDKTLLGNVRESIVQGFQWATREGPLIEENIRNVKFKILDASIAADPLQRGGGQVIPTARRVAYSALLLATPRLMEPVFFTEIQCPADCVSAIYTVLARRRGNVSRDMPKPGTPLYIVHAYLPAIESFGFETDLRTHTCGQAFCLSMFDHWAIVPGDPLDKAILLRPLEPAPAPHLAREFLLKTRRRKGLSEDVSIAKFFDDPMLVNIATDLQQFL</sequence>
<evidence type="ECO:0000256" key="4">
    <source>
        <dbReference type="ARBA" id="ARBA00023134"/>
    </source>
</evidence>
<dbReference type="FunFam" id="3.40.50.300:FF:000646">
    <property type="entry name" value="U5 small nuclear ribonucleoprotein component"/>
    <property type="match status" value="1"/>
</dbReference>
<feature type="region of interest" description="Disordered" evidence="7">
    <location>
        <begin position="298"/>
        <end position="323"/>
    </location>
</feature>
<feature type="compositionally biased region" description="Acidic residues" evidence="7">
    <location>
        <begin position="18"/>
        <end position="31"/>
    </location>
</feature>
<dbReference type="GO" id="GO:0071007">
    <property type="term" value="C:U2-type catalytic step 2 spliceosome"/>
    <property type="evidence" value="ECO:0007669"/>
    <property type="project" value="TreeGrafter"/>
</dbReference>
<dbReference type="Gene3D" id="3.30.230.10">
    <property type="match status" value="1"/>
</dbReference>
<evidence type="ECO:0000256" key="1">
    <source>
        <dbReference type="ARBA" id="ARBA00004123"/>
    </source>
</evidence>
<keyword evidence="3" id="KW-0547">Nucleotide-binding</keyword>
<evidence type="ECO:0000256" key="6">
    <source>
        <dbReference type="ARBA" id="ARBA00023242"/>
    </source>
</evidence>
<dbReference type="Gene3D" id="3.30.70.240">
    <property type="match status" value="1"/>
</dbReference>
<dbReference type="InterPro" id="IPR000640">
    <property type="entry name" value="EFG_V-like"/>
</dbReference>
<dbReference type="Gene3D" id="3.40.50.300">
    <property type="entry name" value="P-loop containing nucleotide triphosphate hydrolases"/>
    <property type="match status" value="1"/>
</dbReference>
<dbReference type="PROSITE" id="PS51722">
    <property type="entry name" value="G_TR_2"/>
    <property type="match status" value="1"/>
</dbReference>
<dbReference type="FunFam" id="3.30.70.240:FF:000004">
    <property type="entry name" value="116 kDa U5 small nuclear ribonucleoprotein"/>
    <property type="match status" value="1"/>
</dbReference>
<dbReference type="InterPro" id="IPR009000">
    <property type="entry name" value="Transl_B-barrel_sf"/>
</dbReference>
<evidence type="ECO:0000256" key="2">
    <source>
        <dbReference type="ARBA" id="ARBA00022664"/>
    </source>
</evidence>
<feature type="domain" description="Tr-type G" evidence="8">
    <location>
        <begin position="135"/>
        <end position="390"/>
    </location>
</feature>
<dbReference type="GO" id="GO:0005829">
    <property type="term" value="C:cytosol"/>
    <property type="evidence" value="ECO:0007669"/>
    <property type="project" value="TreeGrafter"/>
</dbReference>
<evidence type="ECO:0000256" key="7">
    <source>
        <dbReference type="SAM" id="MobiDB-lite"/>
    </source>
</evidence>
<dbReference type="InterPro" id="IPR035655">
    <property type="entry name" value="U5-116kDa_C"/>
</dbReference>
<dbReference type="GO" id="GO:0005525">
    <property type="term" value="F:GTP binding"/>
    <property type="evidence" value="ECO:0007669"/>
    <property type="project" value="UniProtKB-KW"/>
</dbReference>
<dbReference type="PANTHER" id="PTHR42908">
    <property type="entry name" value="TRANSLATION ELONGATION FACTOR-RELATED"/>
    <property type="match status" value="1"/>
</dbReference>
<dbReference type="FunCoup" id="F0VDC7">
    <property type="interactions" value="600"/>
</dbReference>
<protein>
    <recommendedName>
        <fullName evidence="8">Tr-type G domain-containing protein</fullName>
    </recommendedName>
</protein>
<evidence type="ECO:0000256" key="5">
    <source>
        <dbReference type="ARBA" id="ARBA00023187"/>
    </source>
</evidence>
<dbReference type="GO" id="GO:0000398">
    <property type="term" value="P:mRNA splicing, via spliceosome"/>
    <property type="evidence" value="ECO:0007669"/>
    <property type="project" value="TreeGrafter"/>
</dbReference>
<comment type="subcellular location">
    <subcellularLocation>
        <location evidence="1">Nucleus</location>
    </subcellularLocation>
</comment>
<dbReference type="Pfam" id="PF00679">
    <property type="entry name" value="EFG_C"/>
    <property type="match status" value="1"/>
</dbReference>
<dbReference type="GO" id="GO:0046540">
    <property type="term" value="C:U4/U6 x U5 tri-snRNP complex"/>
    <property type="evidence" value="ECO:0007669"/>
    <property type="project" value="TreeGrafter"/>
</dbReference>
<dbReference type="SUPFAM" id="SSF54211">
    <property type="entry name" value="Ribosomal protein S5 domain 2-like"/>
    <property type="match status" value="1"/>
</dbReference>
<dbReference type="AlphaFoldDB" id="F0VDC7"/>
<dbReference type="CDD" id="cd01683">
    <property type="entry name" value="EF2_IV_snRNP"/>
    <property type="match status" value="1"/>
</dbReference>
<dbReference type="InterPro" id="IPR031950">
    <property type="entry name" value="EFTUD2_N"/>
</dbReference>
<feature type="region of interest" description="Disordered" evidence="7">
    <location>
        <begin position="1"/>
        <end position="44"/>
    </location>
</feature>
<proteinExistence type="predicted"/>
<dbReference type="GO" id="GO:0003924">
    <property type="term" value="F:GTPase activity"/>
    <property type="evidence" value="ECO:0007669"/>
    <property type="project" value="InterPro"/>
</dbReference>
<feature type="compositionally biased region" description="Basic and acidic residues" evidence="7">
    <location>
        <begin position="298"/>
        <end position="315"/>
    </location>
</feature>
<dbReference type="InterPro" id="IPR035647">
    <property type="entry name" value="EFG_III/V"/>
</dbReference>
<dbReference type="Gene3D" id="3.30.70.870">
    <property type="entry name" value="Elongation Factor G (Translational Gtpase), domain 3"/>
    <property type="match status" value="1"/>
</dbReference>
<dbReference type="FunFam" id="3.30.230.10:FF:000009">
    <property type="entry name" value="116 kDa U5 small nuclear ribonucleoprotein component"/>
    <property type="match status" value="1"/>
</dbReference>
<dbReference type="SUPFAM" id="SSF52540">
    <property type="entry name" value="P-loop containing nucleoside triphosphate hydrolases"/>
    <property type="match status" value="1"/>
</dbReference>
<dbReference type="FunFam" id="3.30.70.870:FF:000002">
    <property type="entry name" value="Translation elongation factor 2"/>
    <property type="match status" value="1"/>
</dbReference>
<keyword evidence="4" id="KW-0342">GTP-binding</keyword>
<dbReference type="OMA" id="YIFRPIR"/>
<dbReference type="InterPro" id="IPR000795">
    <property type="entry name" value="T_Tr_GTP-bd_dom"/>
</dbReference>
<name>F0VDC7_NEOCL</name>